<sequence>MTTAENVTIPGAPGVNPNADAIISIRNLRKWYQVGGGFMGFGDKIFLKAVDDVSFDIERNKTFGLVGESGCGKTTTLKLLLGLEQPTGGQIFYEGEDVSTMTKAGKAEFRRSVQAVFQDPWSSLNPRMRVRSIVGEPLEIATTMTKGQIATRVGDLLSETGLNPYQANLYPHEFSGGQRQRIGIARALALNPKVIALDEPVSALDVSIRAQIMNLLVDLQEEHGLAYLLVAHNLATVRYMCHDMAVMYLGVVQESGETEAIFNNPMHIYTNALVSAALPSHPDIQREEFLLPGEVVSPINPPPGDVFMTRTPLEVDPNHKWANERPPLVEKEPGHWVVDTPWSMAADAGLKVELTGHEGV</sequence>
<dbReference type="InterPro" id="IPR017871">
    <property type="entry name" value="ABC_transporter-like_CS"/>
</dbReference>
<dbReference type="AlphaFoldDB" id="A0AAJ5ZIB2"/>
<dbReference type="SUPFAM" id="SSF52540">
    <property type="entry name" value="P-loop containing nucleoside triphosphate hydrolases"/>
    <property type="match status" value="1"/>
</dbReference>
<dbReference type="PROSITE" id="PS00211">
    <property type="entry name" value="ABC_TRANSPORTER_1"/>
    <property type="match status" value="1"/>
</dbReference>
<comment type="similarity">
    <text evidence="1">Belongs to the ABC transporter superfamily.</text>
</comment>
<dbReference type="PROSITE" id="PS50893">
    <property type="entry name" value="ABC_TRANSPORTER_2"/>
    <property type="match status" value="1"/>
</dbReference>
<evidence type="ECO:0000256" key="1">
    <source>
        <dbReference type="ARBA" id="ARBA00005417"/>
    </source>
</evidence>
<evidence type="ECO:0000256" key="4">
    <source>
        <dbReference type="ARBA" id="ARBA00022840"/>
    </source>
</evidence>
<dbReference type="CDD" id="cd03257">
    <property type="entry name" value="ABC_NikE_OppD_transporters"/>
    <property type="match status" value="1"/>
</dbReference>
<dbReference type="Pfam" id="PF00005">
    <property type="entry name" value="ABC_tran"/>
    <property type="match status" value="1"/>
</dbReference>
<dbReference type="EMBL" id="WMBE01000007">
    <property type="protein sequence ID" value="MDG0868114.1"/>
    <property type="molecule type" value="Genomic_DNA"/>
</dbReference>
<dbReference type="FunFam" id="3.40.50.300:FF:000016">
    <property type="entry name" value="Oligopeptide ABC transporter ATP-binding component"/>
    <property type="match status" value="1"/>
</dbReference>
<dbReference type="GO" id="GO:0016887">
    <property type="term" value="F:ATP hydrolysis activity"/>
    <property type="evidence" value="ECO:0007669"/>
    <property type="project" value="InterPro"/>
</dbReference>
<evidence type="ECO:0000256" key="2">
    <source>
        <dbReference type="ARBA" id="ARBA00022448"/>
    </source>
</evidence>
<feature type="domain" description="ABC transporter" evidence="5">
    <location>
        <begin position="23"/>
        <end position="274"/>
    </location>
</feature>
<dbReference type="GO" id="GO:0055085">
    <property type="term" value="P:transmembrane transport"/>
    <property type="evidence" value="ECO:0007669"/>
    <property type="project" value="UniProtKB-ARBA"/>
</dbReference>
<dbReference type="GO" id="GO:0015833">
    <property type="term" value="P:peptide transport"/>
    <property type="evidence" value="ECO:0007669"/>
    <property type="project" value="InterPro"/>
</dbReference>
<evidence type="ECO:0000313" key="7">
    <source>
        <dbReference type="EMBL" id="WFG38673.1"/>
    </source>
</evidence>
<reference evidence="7" key="2">
    <citation type="journal article" date="2023" name="Nat. Commun.">
        <title>Cultivation of marine bacteria of the SAR202 clade.</title>
        <authorList>
            <person name="Lim Y."/>
            <person name="Seo J.H."/>
            <person name="Giovannoni S.J."/>
            <person name="Kang I."/>
            <person name="Cho J.C."/>
        </authorList>
    </citation>
    <scope>NUCLEOTIDE SEQUENCE</scope>
    <source>
        <strain evidence="7">JH1073</strain>
    </source>
</reference>
<dbReference type="InterPro" id="IPR013563">
    <property type="entry name" value="Oligopep_ABC_C"/>
</dbReference>
<evidence type="ECO:0000313" key="9">
    <source>
        <dbReference type="Proteomes" id="UP001321249"/>
    </source>
</evidence>
<protein>
    <submittedName>
        <fullName evidence="7">ATP-binding cassette domain-containing protein</fullName>
    </submittedName>
</protein>
<organism evidence="7 8">
    <name type="scientific">Candidatus Lucifugimonas marina</name>
    <dbReference type="NCBI Taxonomy" id="3038979"/>
    <lineage>
        <taxon>Bacteria</taxon>
        <taxon>Bacillati</taxon>
        <taxon>Chloroflexota</taxon>
        <taxon>Dehalococcoidia</taxon>
        <taxon>SAR202 cluster</taxon>
        <taxon>Candidatus Lucifugimonadales</taxon>
        <taxon>Candidatus Lucifugimonadaceae</taxon>
        <taxon>Candidatus Lucifugimonas</taxon>
    </lineage>
</organism>
<evidence type="ECO:0000259" key="5">
    <source>
        <dbReference type="PROSITE" id="PS50893"/>
    </source>
</evidence>
<dbReference type="InterPro" id="IPR003593">
    <property type="entry name" value="AAA+_ATPase"/>
</dbReference>
<dbReference type="InterPro" id="IPR027417">
    <property type="entry name" value="P-loop_NTPase"/>
</dbReference>
<keyword evidence="2" id="KW-0813">Transport</keyword>
<keyword evidence="3" id="KW-0547">Nucleotide-binding</keyword>
<dbReference type="Pfam" id="PF08352">
    <property type="entry name" value="oligo_HPY"/>
    <property type="match status" value="1"/>
</dbReference>
<dbReference type="EMBL" id="CP046147">
    <property type="protein sequence ID" value="WFG38673.1"/>
    <property type="molecule type" value="Genomic_DNA"/>
</dbReference>
<dbReference type="GO" id="GO:0005524">
    <property type="term" value="F:ATP binding"/>
    <property type="evidence" value="ECO:0007669"/>
    <property type="project" value="UniProtKB-KW"/>
</dbReference>
<dbReference type="InterPro" id="IPR050319">
    <property type="entry name" value="ABC_transp_ATP-bind"/>
</dbReference>
<keyword evidence="4 7" id="KW-0067">ATP-binding</keyword>
<dbReference type="PANTHER" id="PTHR43776">
    <property type="entry name" value="TRANSPORT ATP-BINDING PROTEIN"/>
    <property type="match status" value="1"/>
</dbReference>
<dbReference type="PANTHER" id="PTHR43776:SF7">
    <property type="entry name" value="D,D-DIPEPTIDE TRANSPORT ATP-BINDING PROTEIN DDPF-RELATED"/>
    <property type="match status" value="1"/>
</dbReference>
<gene>
    <name evidence="6" type="ORF">GKO46_13700</name>
    <name evidence="7" type="ORF">GKO48_03305</name>
</gene>
<reference evidence="8 9" key="1">
    <citation type="submission" date="2019-11" db="EMBL/GenBank/DDBJ databases">
        <authorList>
            <person name="Cho J.-C."/>
        </authorList>
    </citation>
    <scope>NUCLEOTIDE SEQUENCE [LARGE SCALE GENOMIC DNA]</scope>
    <source>
        <strain evidence="7 8">JH1073</strain>
        <strain evidence="6 9">JH702</strain>
    </source>
</reference>
<reference evidence="8" key="3">
    <citation type="submission" date="2023-06" db="EMBL/GenBank/DDBJ databases">
        <title>Pangenomics reveal diversification of enzyme families and niche specialization in globally abundant SAR202 bacteria.</title>
        <authorList>
            <person name="Saw J.H.W."/>
        </authorList>
    </citation>
    <scope>NUCLEOTIDE SEQUENCE [LARGE SCALE GENOMIC DNA]</scope>
    <source>
        <strain evidence="8">JH1073</strain>
    </source>
</reference>
<dbReference type="InterPro" id="IPR003439">
    <property type="entry name" value="ABC_transporter-like_ATP-bd"/>
</dbReference>
<dbReference type="Proteomes" id="UP001219901">
    <property type="component" value="Chromosome"/>
</dbReference>
<dbReference type="RefSeq" id="WP_342827122.1">
    <property type="nucleotide sequence ID" value="NZ_CP046146.1"/>
</dbReference>
<dbReference type="Proteomes" id="UP001321249">
    <property type="component" value="Unassembled WGS sequence"/>
</dbReference>
<dbReference type="NCBIfam" id="TIGR01727">
    <property type="entry name" value="oligo_HPY"/>
    <property type="match status" value="1"/>
</dbReference>
<keyword evidence="8" id="KW-1185">Reference proteome</keyword>
<dbReference type="Gene3D" id="3.40.50.300">
    <property type="entry name" value="P-loop containing nucleotide triphosphate hydrolases"/>
    <property type="match status" value="1"/>
</dbReference>
<evidence type="ECO:0000256" key="3">
    <source>
        <dbReference type="ARBA" id="ARBA00022741"/>
    </source>
</evidence>
<name>A0AAJ5ZIB2_9CHLR</name>
<evidence type="ECO:0000313" key="6">
    <source>
        <dbReference type="EMBL" id="MDG0868114.1"/>
    </source>
</evidence>
<dbReference type="SMART" id="SM00382">
    <property type="entry name" value="AAA"/>
    <property type="match status" value="1"/>
</dbReference>
<evidence type="ECO:0000313" key="8">
    <source>
        <dbReference type="Proteomes" id="UP001219901"/>
    </source>
</evidence>
<accession>A0AAJ5ZIB2</accession>
<proteinExistence type="inferred from homology"/>